<evidence type="ECO:0000313" key="2">
    <source>
        <dbReference type="Proteomes" id="UP001148629"/>
    </source>
</evidence>
<accession>A0ACC1T0E6</accession>
<reference evidence="1" key="1">
    <citation type="submission" date="2022-08" db="EMBL/GenBank/DDBJ databases">
        <title>Genome Sequence of Fusarium decemcellulare.</title>
        <authorList>
            <person name="Buettner E."/>
        </authorList>
    </citation>
    <scope>NUCLEOTIDE SEQUENCE</scope>
    <source>
        <strain evidence="1">Babe19</strain>
    </source>
</reference>
<dbReference type="Proteomes" id="UP001148629">
    <property type="component" value="Unassembled WGS sequence"/>
</dbReference>
<name>A0ACC1T0E6_9HYPO</name>
<evidence type="ECO:0000313" key="1">
    <source>
        <dbReference type="EMBL" id="KAJ3549990.1"/>
    </source>
</evidence>
<proteinExistence type="predicted"/>
<protein>
    <submittedName>
        <fullName evidence="1">Uncharacterized protein</fullName>
    </submittedName>
</protein>
<organism evidence="1 2">
    <name type="scientific">Fusarium decemcellulare</name>
    <dbReference type="NCBI Taxonomy" id="57161"/>
    <lineage>
        <taxon>Eukaryota</taxon>
        <taxon>Fungi</taxon>
        <taxon>Dikarya</taxon>
        <taxon>Ascomycota</taxon>
        <taxon>Pezizomycotina</taxon>
        <taxon>Sordariomycetes</taxon>
        <taxon>Hypocreomycetidae</taxon>
        <taxon>Hypocreales</taxon>
        <taxon>Nectriaceae</taxon>
        <taxon>Fusarium</taxon>
        <taxon>Fusarium decemcellulare species complex</taxon>
    </lineage>
</organism>
<keyword evidence="2" id="KW-1185">Reference proteome</keyword>
<comment type="caution">
    <text evidence="1">The sequence shown here is derived from an EMBL/GenBank/DDBJ whole genome shotgun (WGS) entry which is preliminary data.</text>
</comment>
<gene>
    <name evidence="1" type="ORF">NM208_g226</name>
</gene>
<sequence>MFLLANLDALVRDFTRSYYQLPPTLTDPSAFHILTQSQNRQISAVLRHVSRMVKERRRSDGDDDDAIWNGIERAALSIKIALYKPDDLLIGGIVDNSVVAGLATATHLTLGRYTGSRRSLHSLMQHNSGDDAVLFMLEDTTDILSAIFGHNAPEALSEAPWVTVLTYRILLASWRSFRWAASELRGKDQLGSKTRYDAPSIIFNAISDAVFDEEDTLTPFTSEVHFTEVIRRFWEDRSIWSMGSSMVPVMNEIISVGI</sequence>
<dbReference type="EMBL" id="JANRMS010000010">
    <property type="protein sequence ID" value="KAJ3549990.1"/>
    <property type="molecule type" value="Genomic_DNA"/>
</dbReference>